<reference evidence="2 3" key="1">
    <citation type="submission" date="2016-10" db="EMBL/GenBank/DDBJ databases">
        <authorList>
            <person name="de Groot N.N."/>
        </authorList>
    </citation>
    <scope>NUCLEOTIDE SEQUENCE [LARGE SCALE GENOMIC DNA]</scope>
    <source>
        <strain evidence="2 3">DSM 43941</strain>
    </source>
</reference>
<dbReference type="Proteomes" id="UP000198688">
    <property type="component" value="Chromosome I"/>
</dbReference>
<gene>
    <name evidence="2" type="ORF">SAMN04489716_2728</name>
</gene>
<dbReference type="SUPFAM" id="SSF47336">
    <property type="entry name" value="ACP-like"/>
    <property type="match status" value="1"/>
</dbReference>
<name>A0A1H1Y7V5_9ACTN</name>
<dbReference type="Gene3D" id="1.10.1200.10">
    <property type="entry name" value="ACP-like"/>
    <property type="match status" value="1"/>
</dbReference>
<dbReference type="InterPro" id="IPR009081">
    <property type="entry name" value="PP-bd_ACP"/>
</dbReference>
<dbReference type="OrthoDB" id="3785691at2"/>
<dbReference type="PROSITE" id="PS50075">
    <property type="entry name" value="CARRIER"/>
    <property type="match status" value="1"/>
</dbReference>
<accession>A0A1H1Y7V5</accession>
<sequence length="96" mass="10689">MTVPDTSQLLDDIRVALAEVMGDEVLLAVEITEDTRFDDDLALESIEFVALGEYLREKYGDRVDFARFIAGMELDEIMSLTVGRLVQYIAGTLATV</sequence>
<protein>
    <submittedName>
        <fullName evidence="2">Acyl carrier protein</fullName>
    </submittedName>
</protein>
<proteinExistence type="predicted"/>
<organism evidence="2 3">
    <name type="scientific">Actinoplanes derwentensis</name>
    <dbReference type="NCBI Taxonomy" id="113562"/>
    <lineage>
        <taxon>Bacteria</taxon>
        <taxon>Bacillati</taxon>
        <taxon>Actinomycetota</taxon>
        <taxon>Actinomycetes</taxon>
        <taxon>Micromonosporales</taxon>
        <taxon>Micromonosporaceae</taxon>
        <taxon>Actinoplanes</taxon>
    </lineage>
</organism>
<dbReference type="EMBL" id="LT629758">
    <property type="protein sequence ID" value="SDT17086.1"/>
    <property type="molecule type" value="Genomic_DNA"/>
</dbReference>
<dbReference type="AlphaFoldDB" id="A0A1H1Y7V5"/>
<evidence type="ECO:0000313" key="3">
    <source>
        <dbReference type="Proteomes" id="UP000198688"/>
    </source>
</evidence>
<dbReference type="STRING" id="113562.SAMN04489716_2728"/>
<evidence type="ECO:0000259" key="1">
    <source>
        <dbReference type="PROSITE" id="PS50075"/>
    </source>
</evidence>
<keyword evidence="3" id="KW-1185">Reference proteome</keyword>
<feature type="domain" description="Carrier" evidence="1">
    <location>
        <begin position="4"/>
        <end position="93"/>
    </location>
</feature>
<evidence type="ECO:0000313" key="2">
    <source>
        <dbReference type="EMBL" id="SDT17086.1"/>
    </source>
</evidence>
<dbReference type="RefSeq" id="WP_092544777.1">
    <property type="nucleotide sequence ID" value="NZ_BOMJ01000036.1"/>
</dbReference>
<dbReference type="InterPro" id="IPR036736">
    <property type="entry name" value="ACP-like_sf"/>
</dbReference>